<dbReference type="EMBL" id="ML977580">
    <property type="protein sequence ID" value="KAF2001975.1"/>
    <property type="molecule type" value="Genomic_DNA"/>
</dbReference>
<sequence>MATLQVSTAVVVDDVESKSPMSPSFSELKSCSTFSSDPPSSLHENEVRSTYHIYHKKECHACISTTIDPAKERCRGPTRKDRKAKRERKKLEAAQQADGTLSPTTTNSTISAEDCSFFLHTPYLAFHDPPRVLYIGDTKRCKPAVLIHTSAFWRTWKLQLGPSIEEPGVLDPRGVVSWKNNGGDKETLEKDGTLLKGYKVRTWRLWGETGKAYVHDVKTARKTGNGSDPDVLAPPPAVSEVDVEKAGSFASSASGEKMVARADEVVYLKWESPFSKDTRRYHFNFRGMDFYWKGTGTVKETRRMGSWLRYNHLKLIARIPATKGADEKEEPSQREVCLGKYTSSIAAMKAGTFELYDEAIWRLMVEHLPSVAQGRLKIPSETEKENEDSHEEIQDQKADVGEVKKTRLYQVIVATAMCMIIGEKQKRETVKKIIEGLITEGAGGGGGG</sequence>
<dbReference type="OrthoDB" id="3924768at2759"/>
<organism evidence="2 3">
    <name type="scientific">Amniculicola lignicola CBS 123094</name>
    <dbReference type="NCBI Taxonomy" id="1392246"/>
    <lineage>
        <taxon>Eukaryota</taxon>
        <taxon>Fungi</taxon>
        <taxon>Dikarya</taxon>
        <taxon>Ascomycota</taxon>
        <taxon>Pezizomycotina</taxon>
        <taxon>Dothideomycetes</taxon>
        <taxon>Pleosporomycetidae</taxon>
        <taxon>Pleosporales</taxon>
        <taxon>Amniculicolaceae</taxon>
        <taxon>Amniculicola</taxon>
    </lineage>
</organism>
<proteinExistence type="predicted"/>
<protein>
    <submittedName>
        <fullName evidence="2">Uncharacterized protein</fullName>
    </submittedName>
</protein>
<feature type="compositionally biased region" description="Polar residues" evidence="1">
    <location>
        <begin position="97"/>
        <end position="106"/>
    </location>
</feature>
<evidence type="ECO:0000313" key="2">
    <source>
        <dbReference type="EMBL" id="KAF2001975.1"/>
    </source>
</evidence>
<gene>
    <name evidence="2" type="ORF">P154DRAFT_521416</name>
</gene>
<keyword evidence="3" id="KW-1185">Reference proteome</keyword>
<evidence type="ECO:0000256" key="1">
    <source>
        <dbReference type="SAM" id="MobiDB-lite"/>
    </source>
</evidence>
<dbReference type="AlphaFoldDB" id="A0A6A5WSC4"/>
<reference evidence="2" key="1">
    <citation type="journal article" date="2020" name="Stud. Mycol.">
        <title>101 Dothideomycetes genomes: a test case for predicting lifestyles and emergence of pathogens.</title>
        <authorList>
            <person name="Haridas S."/>
            <person name="Albert R."/>
            <person name="Binder M."/>
            <person name="Bloem J."/>
            <person name="Labutti K."/>
            <person name="Salamov A."/>
            <person name="Andreopoulos B."/>
            <person name="Baker S."/>
            <person name="Barry K."/>
            <person name="Bills G."/>
            <person name="Bluhm B."/>
            <person name="Cannon C."/>
            <person name="Castanera R."/>
            <person name="Culley D."/>
            <person name="Daum C."/>
            <person name="Ezra D."/>
            <person name="Gonzalez J."/>
            <person name="Henrissat B."/>
            <person name="Kuo A."/>
            <person name="Liang C."/>
            <person name="Lipzen A."/>
            <person name="Lutzoni F."/>
            <person name="Magnuson J."/>
            <person name="Mondo S."/>
            <person name="Nolan M."/>
            <person name="Ohm R."/>
            <person name="Pangilinan J."/>
            <person name="Park H.-J."/>
            <person name="Ramirez L."/>
            <person name="Alfaro M."/>
            <person name="Sun H."/>
            <person name="Tritt A."/>
            <person name="Yoshinaga Y."/>
            <person name="Zwiers L.-H."/>
            <person name="Turgeon B."/>
            <person name="Goodwin S."/>
            <person name="Spatafora J."/>
            <person name="Crous P."/>
            <person name="Grigoriev I."/>
        </authorList>
    </citation>
    <scope>NUCLEOTIDE SEQUENCE</scope>
    <source>
        <strain evidence="2">CBS 123094</strain>
    </source>
</reference>
<dbReference type="Proteomes" id="UP000799779">
    <property type="component" value="Unassembled WGS sequence"/>
</dbReference>
<feature type="region of interest" description="Disordered" evidence="1">
    <location>
        <begin position="73"/>
        <end position="106"/>
    </location>
</feature>
<evidence type="ECO:0000313" key="3">
    <source>
        <dbReference type="Proteomes" id="UP000799779"/>
    </source>
</evidence>
<accession>A0A6A5WSC4</accession>
<name>A0A6A5WSC4_9PLEO</name>